<organism evidence="3 4">
    <name type="scientific">Mycoplasma seminis</name>
    <dbReference type="NCBI Taxonomy" id="512749"/>
    <lineage>
        <taxon>Bacteria</taxon>
        <taxon>Bacillati</taxon>
        <taxon>Mycoplasmatota</taxon>
        <taxon>Mollicutes</taxon>
        <taxon>Mycoplasmataceae</taxon>
        <taxon>Mycoplasma</taxon>
    </lineage>
</organism>
<reference evidence="3" key="1">
    <citation type="submission" date="2023-08" db="EMBL/GenBank/DDBJ databases">
        <title>Complete genome sequence of Mycoplasma seminis 2200.</title>
        <authorList>
            <person name="Spergser J."/>
        </authorList>
    </citation>
    <scope>NUCLEOTIDE SEQUENCE [LARGE SCALE GENOMIC DNA]</scope>
    <source>
        <strain evidence="3">2200</strain>
    </source>
</reference>
<evidence type="ECO:0000259" key="2">
    <source>
        <dbReference type="Pfam" id="PF01732"/>
    </source>
</evidence>
<evidence type="ECO:0000313" key="3">
    <source>
        <dbReference type="EMBL" id="WLP85177.1"/>
    </source>
</evidence>
<keyword evidence="4" id="KW-1185">Reference proteome</keyword>
<sequence length="239" mass="28106">MLRNNKDYINSIFNRTFTLISDYDDGSNTAGTIWLFDYHKISEGNFKLFFVTNYHVAIELYSDKDLEEYKQPNRTKQITNIRLGSKLQWDDTASKKYAYKRLSKDNWPRSFYLAHNFMDQETSQHYSRRYYTDFAVIEYDFNYNEFLKANSNSESKDSYQLAIKIKNAIDELDKSKTKFVGNKNYLMSNGQYPYAALDYGSVKMFEFNTLGLDKNNQPLLPDSEEKINEVSNGSSPKFV</sequence>
<feature type="domain" description="DUF31" evidence="2">
    <location>
        <begin position="7"/>
        <end position="189"/>
    </location>
</feature>
<name>A0ABY9H9B4_9MOLU</name>
<dbReference type="InterPro" id="IPR022382">
    <property type="entry name" value="Mycoplasma_peptidase_DUF31"/>
</dbReference>
<accession>A0ABY9H9B4</accession>
<proteinExistence type="predicted"/>
<dbReference type="RefSeq" id="WP_305937615.1">
    <property type="nucleotide sequence ID" value="NZ_CP132191.1"/>
</dbReference>
<protein>
    <recommendedName>
        <fullName evidence="2">DUF31 domain-containing protein</fullName>
    </recommendedName>
</protein>
<dbReference type="Pfam" id="PF01732">
    <property type="entry name" value="Mycop_pep_DUF31"/>
    <property type="match status" value="1"/>
</dbReference>
<evidence type="ECO:0000256" key="1">
    <source>
        <dbReference type="SAM" id="MobiDB-lite"/>
    </source>
</evidence>
<gene>
    <name evidence="3" type="ORF">Q8852_02530</name>
</gene>
<feature type="region of interest" description="Disordered" evidence="1">
    <location>
        <begin position="218"/>
        <end position="239"/>
    </location>
</feature>
<evidence type="ECO:0000313" key="4">
    <source>
        <dbReference type="Proteomes" id="UP001237011"/>
    </source>
</evidence>
<dbReference type="EMBL" id="CP132191">
    <property type="protein sequence ID" value="WLP85177.1"/>
    <property type="molecule type" value="Genomic_DNA"/>
</dbReference>
<dbReference type="Proteomes" id="UP001237011">
    <property type="component" value="Chromosome"/>
</dbReference>
<feature type="compositionally biased region" description="Polar residues" evidence="1">
    <location>
        <begin position="229"/>
        <end position="239"/>
    </location>
</feature>